<dbReference type="PANTHER" id="PTHR22807:SF61">
    <property type="entry name" value="NOL1_NOP2_SUN FAMILY PROTEIN _ ANTITERMINATION NUSB DOMAIN-CONTAINING PROTEIN"/>
    <property type="match status" value="1"/>
</dbReference>
<dbReference type="FunFam" id="3.40.50.150:FF:000022">
    <property type="entry name" value="Ribosomal RNA small subunit methyltransferase B"/>
    <property type="match status" value="1"/>
</dbReference>
<feature type="binding site" evidence="14">
    <location>
        <position position="295"/>
    </location>
    <ligand>
        <name>S-adenosyl-L-methionine</name>
        <dbReference type="ChEBI" id="CHEBI:59789"/>
    </ligand>
</feature>
<dbReference type="SUPFAM" id="SSF53335">
    <property type="entry name" value="S-adenosyl-L-methionine-dependent methyltransferases"/>
    <property type="match status" value="1"/>
</dbReference>
<dbReference type="Gene3D" id="3.40.50.150">
    <property type="entry name" value="Vaccinia Virus protein VP39"/>
    <property type="match status" value="1"/>
</dbReference>
<keyword evidence="7 14" id="KW-0489">Methyltransferase</keyword>
<dbReference type="PANTHER" id="PTHR22807">
    <property type="entry name" value="NOP2 YEAST -RELATED NOL1/NOP2/FMU SUN DOMAIN-CONTAINING"/>
    <property type="match status" value="1"/>
</dbReference>
<dbReference type="AlphaFoldDB" id="A0A4R1B5U8"/>
<comment type="subcellular location">
    <subcellularLocation>
        <location evidence="2">Cytoplasm</location>
    </subcellularLocation>
</comment>
<sequence>MASARALAADLVNQVLLDGRSLTAALEAVRPGADARRLADAQDLAYGVLRHLGRLRFYLRRLTGRPVEPAELAGYFLVALYELADRDTPAYAAVNEAVSLVGRLYPRARGFANGVLRNFSRRRAELEAAAATDPEARWDFPRWWIDKLRADYPAAWQGALTAMNGHPPMTLRVNRRRLDVAAYEALLAEAGMAARRTGAAALTLAQPVPVSELPGFADGLVSVQDLGAQHAAALLDCADGMRVLDACAAPGGKTAHLLEGHDLDLVALDLDGERLRRVEENLRRLGLAAILRAADAGRPADWWDGRPFDRILLDAPCTGSGVVRRHPDGKWLKRCEDVTDLAGRQARLLDAVWPLLRRGGKLLYATCSLFPEENGRQVEAFLAGHEDARPETTGVPGEEDGQLLPDGDHDGFFYARIVKT</sequence>
<evidence type="ECO:0000256" key="12">
    <source>
        <dbReference type="ARBA" id="ARBA00031088"/>
    </source>
</evidence>
<evidence type="ECO:0000256" key="5">
    <source>
        <dbReference type="ARBA" id="ARBA00022490"/>
    </source>
</evidence>
<evidence type="ECO:0000256" key="4">
    <source>
        <dbReference type="ARBA" id="ARBA00012140"/>
    </source>
</evidence>
<evidence type="ECO:0000313" key="16">
    <source>
        <dbReference type="EMBL" id="TCJ12920.1"/>
    </source>
</evidence>
<keyword evidence="10 14" id="KW-0694">RNA-binding</keyword>
<dbReference type="GO" id="GO:0006355">
    <property type="term" value="P:regulation of DNA-templated transcription"/>
    <property type="evidence" value="ECO:0007669"/>
    <property type="project" value="InterPro"/>
</dbReference>
<feature type="binding site" evidence="14">
    <location>
        <begin position="247"/>
        <end position="253"/>
    </location>
    <ligand>
        <name>S-adenosyl-L-methionine</name>
        <dbReference type="ChEBI" id="CHEBI:59789"/>
    </ligand>
</feature>
<evidence type="ECO:0000256" key="13">
    <source>
        <dbReference type="ARBA" id="ARBA00047283"/>
    </source>
</evidence>
<evidence type="ECO:0000256" key="8">
    <source>
        <dbReference type="ARBA" id="ARBA00022679"/>
    </source>
</evidence>
<dbReference type="InterPro" id="IPR006027">
    <property type="entry name" value="NusB_RsmB_TIM44"/>
</dbReference>
<protein>
    <recommendedName>
        <fullName evidence="4">16S rRNA (cytosine(967)-C(5))-methyltransferase</fullName>
        <ecNumber evidence="4">2.1.1.176</ecNumber>
    </recommendedName>
    <alternativeName>
        <fullName evidence="11">16S rRNA m5C967 methyltransferase</fullName>
    </alternativeName>
    <alternativeName>
        <fullName evidence="12">rRNA (cytosine-C(5)-)-methyltransferase RsmB</fullName>
    </alternativeName>
</protein>
<evidence type="ECO:0000256" key="10">
    <source>
        <dbReference type="ARBA" id="ARBA00022884"/>
    </source>
</evidence>
<feature type="domain" description="SAM-dependent MTase RsmB/NOP-type" evidence="15">
    <location>
        <begin position="159"/>
        <end position="420"/>
    </location>
</feature>
<dbReference type="Pfam" id="PF01189">
    <property type="entry name" value="Methyltr_RsmB-F"/>
    <property type="match status" value="1"/>
</dbReference>
<keyword evidence="6" id="KW-0698">rRNA processing</keyword>
<comment type="similarity">
    <text evidence="3 14">Belongs to the class I-like SAM-binding methyltransferase superfamily. RsmB/NOP family.</text>
</comment>
<evidence type="ECO:0000259" key="15">
    <source>
        <dbReference type="PROSITE" id="PS51686"/>
    </source>
</evidence>
<comment type="caution">
    <text evidence="16">The sequence shown here is derived from an EMBL/GenBank/DDBJ whole genome shotgun (WGS) entry which is preliminary data.</text>
</comment>
<feature type="binding site" evidence="14">
    <location>
        <position position="269"/>
    </location>
    <ligand>
        <name>S-adenosyl-L-methionine</name>
        <dbReference type="ChEBI" id="CHEBI:59789"/>
    </ligand>
</feature>
<evidence type="ECO:0000256" key="11">
    <source>
        <dbReference type="ARBA" id="ARBA00030399"/>
    </source>
</evidence>
<organism evidence="16 17">
    <name type="scientific">Parasulfuritortus cantonensis</name>
    <dbReference type="NCBI Taxonomy" id="2528202"/>
    <lineage>
        <taxon>Bacteria</taxon>
        <taxon>Pseudomonadati</taxon>
        <taxon>Pseudomonadota</taxon>
        <taxon>Betaproteobacteria</taxon>
        <taxon>Nitrosomonadales</taxon>
        <taxon>Thiobacillaceae</taxon>
        <taxon>Parasulfuritortus</taxon>
    </lineage>
</organism>
<reference evidence="16 17" key="1">
    <citation type="submission" date="2019-03" db="EMBL/GenBank/DDBJ databases">
        <title>Genome sequence of Thiobacillaceae bacterium LSR1, a sulfur-oxidizing bacterium isolated from freshwater sediment.</title>
        <authorList>
            <person name="Li S."/>
        </authorList>
    </citation>
    <scope>NUCLEOTIDE SEQUENCE [LARGE SCALE GENOMIC DNA]</scope>
    <source>
        <strain evidence="16 17">LSR1</strain>
    </source>
</reference>
<dbReference type="NCBIfam" id="TIGR00563">
    <property type="entry name" value="rsmB"/>
    <property type="match status" value="1"/>
</dbReference>
<accession>A0A4R1B5U8</accession>
<dbReference type="OrthoDB" id="9810297at2"/>
<feature type="binding site" evidence="14">
    <location>
        <position position="314"/>
    </location>
    <ligand>
        <name>S-adenosyl-L-methionine</name>
        <dbReference type="ChEBI" id="CHEBI:59789"/>
    </ligand>
</feature>
<keyword evidence="9 14" id="KW-0949">S-adenosyl-L-methionine</keyword>
<dbReference type="InterPro" id="IPR018314">
    <property type="entry name" value="RsmB/NOL1/NOP2-like_CS"/>
</dbReference>
<dbReference type="PROSITE" id="PS51686">
    <property type="entry name" value="SAM_MT_RSMB_NOP"/>
    <property type="match status" value="1"/>
</dbReference>
<dbReference type="FunFam" id="3.30.70.1170:FF:000002">
    <property type="entry name" value="Ribosomal RNA small subunit methyltransferase B"/>
    <property type="match status" value="1"/>
</dbReference>
<comment type="catalytic activity">
    <reaction evidence="13">
        <text>cytidine(967) in 16S rRNA + S-adenosyl-L-methionine = 5-methylcytidine(967) in 16S rRNA + S-adenosyl-L-homocysteine + H(+)</text>
        <dbReference type="Rhea" id="RHEA:42748"/>
        <dbReference type="Rhea" id="RHEA-COMP:10219"/>
        <dbReference type="Rhea" id="RHEA-COMP:10220"/>
        <dbReference type="ChEBI" id="CHEBI:15378"/>
        <dbReference type="ChEBI" id="CHEBI:57856"/>
        <dbReference type="ChEBI" id="CHEBI:59789"/>
        <dbReference type="ChEBI" id="CHEBI:74483"/>
        <dbReference type="ChEBI" id="CHEBI:82748"/>
        <dbReference type="EC" id="2.1.1.176"/>
    </reaction>
</comment>
<dbReference type="PROSITE" id="PS01153">
    <property type="entry name" value="NOL1_NOP2_SUN"/>
    <property type="match status" value="1"/>
</dbReference>
<feature type="active site" description="Nucleophile" evidence="14">
    <location>
        <position position="367"/>
    </location>
</feature>
<dbReference type="GO" id="GO:0070475">
    <property type="term" value="P:rRNA base methylation"/>
    <property type="evidence" value="ECO:0007669"/>
    <property type="project" value="TreeGrafter"/>
</dbReference>
<evidence type="ECO:0000313" key="17">
    <source>
        <dbReference type="Proteomes" id="UP000295443"/>
    </source>
</evidence>
<dbReference type="Pfam" id="PF22458">
    <property type="entry name" value="RsmF-B_ferredox"/>
    <property type="match status" value="1"/>
</dbReference>
<dbReference type="GO" id="GO:0003723">
    <property type="term" value="F:RNA binding"/>
    <property type="evidence" value="ECO:0007669"/>
    <property type="project" value="UniProtKB-UniRule"/>
</dbReference>
<dbReference type="Proteomes" id="UP000295443">
    <property type="component" value="Unassembled WGS sequence"/>
</dbReference>
<evidence type="ECO:0000256" key="7">
    <source>
        <dbReference type="ARBA" id="ARBA00022603"/>
    </source>
</evidence>
<keyword evidence="17" id="KW-1185">Reference proteome</keyword>
<dbReference type="InterPro" id="IPR029063">
    <property type="entry name" value="SAM-dependent_MTases_sf"/>
</dbReference>
<dbReference type="InterPro" id="IPR054728">
    <property type="entry name" value="RsmB-like_ferredoxin"/>
</dbReference>
<dbReference type="InterPro" id="IPR049560">
    <property type="entry name" value="MeTrfase_RsmB-F_NOP2_cat"/>
</dbReference>
<evidence type="ECO:0000256" key="2">
    <source>
        <dbReference type="ARBA" id="ARBA00004496"/>
    </source>
</evidence>
<evidence type="ECO:0000256" key="6">
    <source>
        <dbReference type="ARBA" id="ARBA00022552"/>
    </source>
</evidence>
<proteinExistence type="inferred from homology"/>
<dbReference type="InterPro" id="IPR035926">
    <property type="entry name" value="NusB-like_sf"/>
</dbReference>
<evidence type="ECO:0000256" key="3">
    <source>
        <dbReference type="ARBA" id="ARBA00007494"/>
    </source>
</evidence>
<dbReference type="EMBL" id="SJZB01000042">
    <property type="protein sequence ID" value="TCJ12920.1"/>
    <property type="molecule type" value="Genomic_DNA"/>
</dbReference>
<name>A0A4R1B5U8_9PROT</name>
<keyword evidence="5" id="KW-0963">Cytoplasm</keyword>
<evidence type="ECO:0000256" key="1">
    <source>
        <dbReference type="ARBA" id="ARBA00002724"/>
    </source>
</evidence>
<dbReference type="GO" id="GO:0009383">
    <property type="term" value="F:rRNA (cytosine-C5-)-methyltransferase activity"/>
    <property type="evidence" value="ECO:0007669"/>
    <property type="project" value="TreeGrafter"/>
</dbReference>
<evidence type="ECO:0000256" key="14">
    <source>
        <dbReference type="PROSITE-ProRule" id="PRU01023"/>
    </source>
</evidence>
<gene>
    <name evidence="16" type="primary">rsmB</name>
    <name evidence="16" type="ORF">EZJ19_11875</name>
</gene>
<keyword evidence="8 14" id="KW-0808">Transferase</keyword>
<dbReference type="RefSeq" id="WP_131447838.1">
    <property type="nucleotide sequence ID" value="NZ_SJZB01000042.1"/>
</dbReference>
<dbReference type="EC" id="2.1.1.176" evidence="4"/>
<dbReference type="NCBIfam" id="NF008149">
    <property type="entry name" value="PRK10901.1"/>
    <property type="match status" value="1"/>
</dbReference>
<comment type="function">
    <text evidence="1">Specifically methylates the cytosine at position 967 (m5C967) of 16S rRNA.</text>
</comment>
<dbReference type="PRINTS" id="PR02008">
    <property type="entry name" value="RCMTFAMILY"/>
</dbReference>
<dbReference type="Gene3D" id="3.30.70.1170">
    <property type="entry name" value="Sun protein, domain 3"/>
    <property type="match status" value="1"/>
</dbReference>
<dbReference type="GO" id="GO:0005829">
    <property type="term" value="C:cytosol"/>
    <property type="evidence" value="ECO:0007669"/>
    <property type="project" value="TreeGrafter"/>
</dbReference>
<dbReference type="InterPro" id="IPR001678">
    <property type="entry name" value="MeTrfase_RsmB-F_NOP2_dom"/>
</dbReference>
<dbReference type="Pfam" id="PF01029">
    <property type="entry name" value="NusB"/>
    <property type="match status" value="1"/>
</dbReference>
<dbReference type="InterPro" id="IPR004573">
    <property type="entry name" value="rRNA_ssu_MeTfrase_B"/>
</dbReference>
<evidence type="ECO:0000256" key="9">
    <source>
        <dbReference type="ARBA" id="ARBA00022691"/>
    </source>
</evidence>
<dbReference type="SUPFAM" id="SSF48013">
    <property type="entry name" value="NusB-like"/>
    <property type="match status" value="1"/>
</dbReference>
<dbReference type="Gene3D" id="1.10.940.10">
    <property type="entry name" value="NusB-like"/>
    <property type="match status" value="1"/>
</dbReference>
<dbReference type="InterPro" id="IPR023267">
    <property type="entry name" value="RCMT"/>
</dbReference>